<protein>
    <submittedName>
        <fullName evidence="1">Uncharacterized protein</fullName>
    </submittedName>
</protein>
<dbReference type="EMBL" id="MW435855">
    <property type="protein sequence ID" value="QQV92812.1"/>
    <property type="molecule type" value="Genomic_DNA"/>
</dbReference>
<organism evidence="1 2">
    <name type="scientific">Mycobacterium phage OhShagHennessy</name>
    <dbReference type="NCBI Taxonomy" id="2801895"/>
    <lineage>
        <taxon>Viruses</taxon>
        <taxon>Duplodnaviria</taxon>
        <taxon>Heunggongvirae</taxon>
        <taxon>Uroviricota</taxon>
        <taxon>Caudoviricetes</taxon>
        <taxon>Vilmaviridae</taxon>
        <taxon>Lclasvirinae</taxon>
        <taxon>Bronvirus</taxon>
        <taxon>Bronvirus ohshaghennessy</taxon>
    </lineage>
</organism>
<evidence type="ECO:0000313" key="1">
    <source>
        <dbReference type="EMBL" id="QQV92812.1"/>
    </source>
</evidence>
<name>A0A7U0GCT8_9CAUD</name>
<dbReference type="KEGG" id="vg:65133411"/>
<accession>A0A7U0GCT8</accession>
<proteinExistence type="predicted"/>
<keyword evidence="2" id="KW-1185">Reference proteome</keyword>
<dbReference type="GeneID" id="65133411"/>
<gene>
    <name evidence="1" type="primary">118</name>
    <name evidence="1" type="ORF">SEA_OHSHAGHENNESSY_118</name>
</gene>
<dbReference type="Proteomes" id="UP000596443">
    <property type="component" value="Segment"/>
</dbReference>
<evidence type="ECO:0000313" key="2">
    <source>
        <dbReference type="Proteomes" id="UP000596443"/>
    </source>
</evidence>
<dbReference type="RefSeq" id="YP_010114811.1">
    <property type="nucleotide sequence ID" value="NC_055918.1"/>
</dbReference>
<sequence length="69" mass="7410">MKRTPKWVSPTGFTVMYEDAEGNVTYEFPSEPHPQLPCRDTSNKGKFGLKAHTTAALAAEGLAAEGEAA</sequence>
<reference evidence="1 2" key="1">
    <citation type="submission" date="2021-01" db="EMBL/GenBank/DDBJ databases">
        <authorList>
            <person name="Adkins J.M."/>
            <person name="Alame N.W."/>
            <person name="Araujo N.S."/>
            <person name="Barry D.R."/>
            <person name="Bauer H.L."/>
            <person name="Bradford C.E."/>
            <person name="Brotman H.R."/>
            <person name="Burns E.M."/>
            <person name="Buzzelli M.D."/>
            <person name="Carp E.J."/>
            <person name="Chee S.B."/>
            <person name="Collins M.F."/>
            <person name="Conover M."/>
            <person name="Cummings J.D."/>
            <person name="Davis J."/>
            <person name="Delaney B.T."/>
            <person name="Dingus R.L."/>
            <person name="Dugan G.R."/>
            <person name="Dunne C.T."/>
            <person name="Duque M.B."/>
            <person name="Elliot A.P."/>
            <person name="Frye E.K."/>
            <person name="Galolo K.M."/>
            <person name="Garton K.N."/>
            <person name="Gauza S.A."/>
            <person name="Gottschalk C.J."/>
            <person name="Guinand F.M."/>
            <person name="Hajibegli N.H."/>
            <person name="Hartnett M.K."/>
            <person name="Helmann J.S."/>
            <person name="High E.M."/>
            <person name="Hope A.S."/>
            <person name="Hudack J.B."/>
            <person name="Iyer S.V."/>
            <person name="Jimenez I.E."/>
            <person name="Kamal N."/>
            <person name="Kinder A.L."/>
            <person name="Klevins C.T."/>
            <person name="Leosk K.S."/>
            <person name="Liu H."/>
            <person name="McDougal R.K."/>
            <person name="Orr E.C."/>
            <person name="Patel P.A."/>
            <person name="Peterman J.R."/>
            <person name="Pham A.T."/>
            <person name="Pham V.A."/>
            <person name="Poudel K."/>
            <person name="Pribaldi J.A."/>
            <person name="Quainoo C.A."/>
            <person name="Rieck M.N."/>
            <person name="Roberts C.J."/>
            <person name="Rowe A.G."/>
            <person name="Rubenstein R.D."/>
            <person name="Runk B.S."/>
            <person name="Sawyer M.A."/>
            <person name="Scott N.C."/>
            <person name="Shackleford A.R."/>
            <person name="Spain M.A."/>
            <person name="Splisgardt G.I."/>
            <person name="Stadsklev R.A."/>
            <person name="Steele C.E."/>
            <person name="Steele B.R."/>
            <person name="Stephens S.E."/>
            <person name="Stevens M.C."/>
            <person name="Swarm H.V."/>
            <person name="Thai R.H."/>
            <person name="Thomas S.D."/>
            <person name="Tolley J.E."/>
            <person name="Tran V.L."/>
            <person name="Turner M."/>
            <person name="Vaden T.J."/>
            <person name="Villar N.M."/>
            <person name="Vonah M.R."/>
            <person name="Voshell S.M."/>
            <person name="Wallace L.A."/>
            <person name="Williams B.L."/>
            <person name="Yi H."/>
            <person name="Yoon J."/>
            <person name="Yu Z."/>
            <person name="Garlena R.A."/>
            <person name="Russell D.A."/>
            <person name="Pope W.H."/>
            <person name="Jacobs-Sera D."/>
            <person name="Hatfull G.F."/>
        </authorList>
    </citation>
    <scope>NUCLEOTIDE SEQUENCE [LARGE SCALE GENOMIC DNA]</scope>
</reference>